<dbReference type="PANTHER" id="PTHR34598">
    <property type="entry name" value="BLL6449 PROTEIN"/>
    <property type="match status" value="1"/>
</dbReference>
<evidence type="ECO:0000313" key="2">
    <source>
        <dbReference type="EMBL" id="RFU76093.1"/>
    </source>
</evidence>
<name>A0A395NJS1_TRIAR</name>
<dbReference type="Proteomes" id="UP000266272">
    <property type="component" value="Unassembled WGS sequence"/>
</dbReference>
<proteinExistence type="inferred from homology"/>
<organism evidence="2 3">
    <name type="scientific">Trichoderma arundinaceum</name>
    <dbReference type="NCBI Taxonomy" id="490622"/>
    <lineage>
        <taxon>Eukaryota</taxon>
        <taxon>Fungi</taxon>
        <taxon>Dikarya</taxon>
        <taxon>Ascomycota</taxon>
        <taxon>Pezizomycotina</taxon>
        <taxon>Sordariomycetes</taxon>
        <taxon>Hypocreomycetidae</taxon>
        <taxon>Hypocreales</taxon>
        <taxon>Hypocreaceae</taxon>
        <taxon>Trichoderma</taxon>
    </lineage>
</organism>
<sequence>MRIDPSITHGGIALDTHGFTYVVKSSSLLPEECDSEIAVRTKYIPEVEQIIRETTGAKKAIVVNVTFRNRKPLSGENKSQDTSIRDESYKNLLQFSGPMVAGTPSSMEPARYLHCDYTLHGMMQLIAHGEQAFAEAGAEALAAYNSRAPDSVNGSQPRVAAYSVWRPLKTVKRDPLVVAAWKSISPNDMVKATYQAKGKDGNYTMESWALRPSDDASKHQWYWLPEQKPEEALIFKFSDTASVSDEDVAAWTAHGSPQVLGTEDEEARESVEARVLAFW</sequence>
<dbReference type="STRING" id="490622.A0A395NJS1"/>
<evidence type="ECO:0000256" key="1">
    <source>
        <dbReference type="ARBA" id="ARBA00023604"/>
    </source>
</evidence>
<dbReference type="EMBL" id="PXOA01000382">
    <property type="protein sequence ID" value="RFU76093.1"/>
    <property type="molecule type" value="Genomic_DNA"/>
</dbReference>
<dbReference type="GO" id="GO:0016491">
    <property type="term" value="F:oxidoreductase activity"/>
    <property type="evidence" value="ECO:0007669"/>
    <property type="project" value="InterPro"/>
</dbReference>
<gene>
    <name evidence="2" type="ORF">TARUN_6165</name>
</gene>
<dbReference type="NCBIfam" id="NF041278">
    <property type="entry name" value="CmcJ_NvfI_EfuI"/>
    <property type="match status" value="1"/>
</dbReference>
<comment type="caution">
    <text evidence="2">The sequence shown here is derived from an EMBL/GenBank/DDBJ whole genome shotgun (WGS) entry which is preliminary data.</text>
</comment>
<dbReference type="OrthoDB" id="412788at2759"/>
<comment type="similarity">
    <text evidence="1">Belongs to the asaB hydroxylase/desaturase family.</text>
</comment>
<keyword evidence="3" id="KW-1185">Reference proteome</keyword>
<reference evidence="2 3" key="1">
    <citation type="journal article" date="2018" name="PLoS Pathog.">
        <title>Evolution of structural diversity of trichothecenes, a family of toxins produced by plant pathogenic and entomopathogenic fungi.</title>
        <authorList>
            <person name="Proctor R.H."/>
            <person name="McCormick S.P."/>
            <person name="Kim H.S."/>
            <person name="Cardoza R.E."/>
            <person name="Stanley A.M."/>
            <person name="Lindo L."/>
            <person name="Kelly A."/>
            <person name="Brown D.W."/>
            <person name="Lee T."/>
            <person name="Vaughan M.M."/>
            <person name="Alexander N.J."/>
            <person name="Busman M."/>
            <person name="Gutierrez S."/>
        </authorList>
    </citation>
    <scope>NUCLEOTIDE SEQUENCE [LARGE SCALE GENOMIC DNA]</scope>
    <source>
        <strain evidence="2 3">IBT 40837</strain>
    </source>
</reference>
<evidence type="ECO:0000313" key="3">
    <source>
        <dbReference type="Proteomes" id="UP000266272"/>
    </source>
</evidence>
<accession>A0A395NJS1</accession>
<protein>
    <submittedName>
        <fullName evidence="2">Ga4 desaturase</fullName>
    </submittedName>
</protein>
<dbReference type="InterPro" id="IPR044053">
    <property type="entry name" value="AsaB-like"/>
</dbReference>
<dbReference type="PANTHER" id="PTHR34598:SF3">
    <property type="entry name" value="OXIDOREDUCTASE AN1597"/>
    <property type="match status" value="1"/>
</dbReference>
<dbReference type="AlphaFoldDB" id="A0A395NJS1"/>